<feature type="region of interest" description="Disordered" evidence="4">
    <location>
        <begin position="614"/>
        <end position="672"/>
    </location>
</feature>
<evidence type="ECO:0000313" key="6">
    <source>
        <dbReference type="EMBL" id="KAB0384354.1"/>
    </source>
</evidence>
<keyword evidence="7" id="KW-1185">Reference proteome</keyword>
<dbReference type="Proteomes" id="UP000326062">
    <property type="component" value="Chromosome 2"/>
</dbReference>
<feature type="compositionally biased region" description="Basic and acidic residues" evidence="4">
    <location>
        <begin position="402"/>
        <end position="413"/>
    </location>
</feature>
<feature type="compositionally biased region" description="Basic and acidic residues" evidence="4">
    <location>
        <begin position="639"/>
        <end position="652"/>
    </location>
</feature>
<dbReference type="SMART" id="SM01082">
    <property type="entry name" value="CHZ"/>
    <property type="match status" value="1"/>
</dbReference>
<gene>
    <name evidence="6" type="ORF">FD755_006271</name>
</gene>
<reference evidence="6 7" key="1">
    <citation type="submission" date="2019-06" db="EMBL/GenBank/DDBJ databases">
        <title>Discovery of a novel chromosome fission-fusion reversal in muntjac.</title>
        <authorList>
            <person name="Mudd A.B."/>
            <person name="Bredeson J.V."/>
            <person name="Baum R."/>
            <person name="Hockemeyer D."/>
            <person name="Rokhsar D.S."/>
        </authorList>
    </citation>
    <scope>NUCLEOTIDE SEQUENCE [LARGE SCALE GENOMIC DNA]</scope>
    <source>
        <strain evidence="6">UCam_UCB_Mr</strain>
        <tissue evidence="6">Fibroblast cell line</tissue>
    </source>
</reference>
<evidence type="ECO:0000313" key="7">
    <source>
        <dbReference type="Proteomes" id="UP000326062"/>
    </source>
</evidence>
<feature type="compositionally biased region" description="Basic and acidic residues" evidence="4">
    <location>
        <begin position="359"/>
        <end position="374"/>
    </location>
</feature>
<evidence type="ECO:0000259" key="5">
    <source>
        <dbReference type="SMART" id="SM01082"/>
    </source>
</evidence>
<name>A0A5J5MVP9_MUNRE</name>
<dbReference type="PANTHER" id="PTHR15410:SF2">
    <property type="entry name" value="HIRA-INTERACTING PROTEIN 3"/>
    <property type="match status" value="1"/>
</dbReference>
<comment type="subcellular location">
    <subcellularLocation>
        <location evidence="1">Nucleus</location>
    </subcellularLocation>
</comment>
<dbReference type="AlphaFoldDB" id="A0A5J5MVP9"/>
<protein>
    <recommendedName>
        <fullName evidence="5">Histone chaperone domain-containing protein</fullName>
    </recommendedName>
</protein>
<dbReference type="PANTHER" id="PTHR15410">
    <property type="entry name" value="HIRA-INTERACTING PROTEIN 3"/>
    <property type="match status" value="1"/>
</dbReference>
<feature type="domain" description="Histone chaperone" evidence="5">
    <location>
        <begin position="600"/>
        <end position="636"/>
    </location>
</feature>
<feature type="compositionally biased region" description="Low complexity" evidence="4">
    <location>
        <begin position="512"/>
        <end position="521"/>
    </location>
</feature>
<feature type="region of interest" description="Disordered" evidence="4">
    <location>
        <begin position="166"/>
        <end position="543"/>
    </location>
</feature>
<feature type="compositionally biased region" description="Basic and acidic residues" evidence="4">
    <location>
        <begin position="336"/>
        <end position="351"/>
    </location>
</feature>
<evidence type="ECO:0000256" key="2">
    <source>
        <dbReference type="ARBA" id="ARBA00023186"/>
    </source>
</evidence>
<keyword evidence="2" id="KW-0143">Chaperone</keyword>
<dbReference type="GO" id="GO:0005634">
    <property type="term" value="C:nucleus"/>
    <property type="evidence" value="ECO:0007669"/>
    <property type="project" value="UniProtKB-SubCell"/>
</dbReference>
<accession>A0A5J5MVP9</accession>
<dbReference type="Pfam" id="PF09649">
    <property type="entry name" value="CHZ"/>
    <property type="match status" value="1"/>
</dbReference>
<sequence length="672" mass="74802">MEAASRFDYVTLKGVAGSESVSNENLKKRFLLRKGKSHETLQLPGKNKFCLANSVQARDRHATVSCLTASRHCACATSCQTLGRRPGRKKAGAANIRWSNMARENEMQEFTRSFFQGHPDLSTLTHSIVRRRFLVHAGRDHLEPEEKQALKRLVEEELLKMQVDEASAKEERLHVGKKAKRSPTPCRDPERKRFRFNSESEPSSAASSPDRLNPSAKNGMAAYVTPTEDESPNQTSKKATESSNEEQQRDLTAKIRLEKEVVKESSEEEEEGSARKRKVWKEESSEEEEEKESKGRTRKKPGTNTKQAPGKASGSRKQAREESEDSEEEPAQGPGKKPEGKKGAKSHQESEKESEEEETLTKKKENREEKEDWKATAQSSGGKRSVREERSCKQKSRAARLLGDRGDREEQMEKAAASSGDSSEEDEELLVHRQRKDRTQGEGGKRQSGSSEDGEDSPRKVKPTTGKTAKEGSISGEASDSEKEVSNSEAEGSPKERKNRSSKMSSKKGRTRSPSSSSTDGSPERKGGKAGSGRSGEDHPAVRRLKRYIRACGAHRNYKKLLGSCRSRKERLSVLRAELEALGMKGNPSLEKCRALKEQREEAAEVASLDITNIISSSGRPRRRTAWNPSGEAAPPGELYRRTLDSDEERPRPPPPDWSHLRGIISSDGESN</sequence>
<keyword evidence="3" id="KW-0539">Nucleus</keyword>
<evidence type="ECO:0000256" key="4">
    <source>
        <dbReference type="SAM" id="MobiDB-lite"/>
    </source>
</evidence>
<dbReference type="InterPro" id="IPR037647">
    <property type="entry name" value="HIRIP3"/>
</dbReference>
<comment type="caution">
    <text evidence="6">The sequence shown here is derived from an EMBL/GenBank/DDBJ whole genome shotgun (WGS) entry which is preliminary data.</text>
</comment>
<dbReference type="InterPro" id="IPR019098">
    <property type="entry name" value="Histone_chaperone_domain_CHZ"/>
</dbReference>
<feature type="compositionally biased region" description="Basic and acidic residues" evidence="4">
    <location>
        <begin position="480"/>
        <end position="496"/>
    </location>
</feature>
<proteinExistence type="predicted"/>
<organism evidence="6 7">
    <name type="scientific">Muntiacus reevesi</name>
    <name type="common">Reeves' muntjac</name>
    <name type="synonym">Cervus reevesi</name>
    <dbReference type="NCBI Taxonomy" id="9886"/>
    <lineage>
        <taxon>Eukaryota</taxon>
        <taxon>Metazoa</taxon>
        <taxon>Chordata</taxon>
        <taxon>Craniata</taxon>
        <taxon>Vertebrata</taxon>
        <taxon>Euteleostomi</taxon>
        <taxon>Mammalia</taxon>
        <taxon>Eutheria</taxon>
        <taxon>Laurasiatheria</taxon>
        <taxon>Artiodactyla</taxon>
        <taxon>Ruminantia</taxon>
        <taxon>Pecora</taxon>
        <taxon>Cervidae</taxon>
        <taxon>Muntiacinae</taxon>
        <taxon>Muntiacus</taxon>
    </lineage>
</organism>
<feature type="compositionally biased region" description="Basic and acidic residues" evidence="4">
    <location>
        <begin position="246"/>
        <end position="265"/>
    </location>
</feature>
<evidence type="ECO:0000256" key="3">
    <source>
        <dbReference type="ARBA" id="ARBA00023242"/>
    </source>
</evidence>
<dbReference type="EMBL" id="VCEB01000002">
    <property type="protein sequence ID" value="KAB0384354.1"/>
    <property type="molecule type" value="Genomic_DNA"/>
</dbReference>
<evidence type="ECO:0000256" key="1">
    <source>
        <dbReference type="ARBA" id="ARBA00004123"/>
    </source>
</evidence>
<feature type="compositionally biased region" description="Basic residues" evidence="4">
    <location>
        <begin position="497"/>
        <end position="511"/>
    </location>
</feature>
<feature type="compositionally biased region" description="Low complexity" evidence="4">
    <location>
        <begin position="199"/>
        <end position="209"/>
    </location>
</feature>